<dbReference type="GO" id="GO:0003700">
    <property type="term" value="F:DNA-binding transcription factor activity"/>
    <property type="evidence" value="ECO:0007669"/>
    <property type="project" value="UniProtKB-UniRule"/>
</dbReference>
<dbReference type="InterPro" id="IPR020603">
    <property type="entry name" value="MraZ_dom"/>
</dbReference>
<keyword evidence="3" id="KW-0677">Repeat</keyword>
<dbReference type="GO" id="GO:0009295">
    <property type="term" value="C:nucleoid"/>
    <property type="evidence" value="ECO:0007669"/>
    <property type="project" value="UniProtKB-SubCell"/>
</dbReference>
<evidence type="ECO:0000256" key="3">
    <source>
        <dbReference type="ARBA" id="ARBA00022737"/>
    </source>
</evidence>
<dbReference type="GO" id="GO:0000976">
    <property type="term" value="F:transcription cis-regulatory region binding"/>
    <property type="evidence" value="ECO:0007669"/>
    <property type="project" value="TreeGrafter"/>
</dbReference>
<evidence type="ECO:0000256" key="2">
    <source>
        <dbReference type="ARBA" id="ARBA00022490"/>
    </source>
</evidence>
<dbReference type="PANTHER" id="PTHR34701">
    <property type="entry name" value="TRANSCRIPTIONAL REGULATOR MRAZ"/>
    <property type="match status" value="1"/>
</dbReference>
<comment type="similarity">
    <text evidence="7">Belongs to the MraZ family.</text>
</comment>
<dbReference type="CDD" id="cd16320">
    <property type="entry name" value="MraZ_N"/>
    <property type="match status" value="1"/>
</dbReference>
<sequence length="146" mass="17198">MFMGEYHHSTDEKNRVIIPSPLRQQNREKGNEFVITRGLDQSLFLYPLSEWQSLGERLRNLSTTKSNSRAFLRLLFSGAHFVQPDTQGRITLPQGLKDFAQIKEKVAIIGAFNKIEIWGEERWDKYYKEKRSIYEELSEEIMDVEI</sequence>
<evidence type="ECO:0000313" key="9">
    <source>
        <dbReference type="EMBL" id="TET10145.1"/>
    </source>
</evidence>
<proteinExistence type="inferred from homology"/>
<feature type="domain" description="SpoVT-AbrB" evidence="8">
    <location>
        <begin position="79"/>
        <end position="122"/>
    </location>
</feature>
<dbReference type="InterPro" id="IPR007159">
    <property type="entry name" value="SpoVT-AbrB_dom"/>
</dbReference>
<dbReference type="AlphaFoldDB" id="A0A523RWJ7"/>
<evidence type="ECO:0000256" key="5">
    <source>
        <dbReference type="ARBA" id="ARBA00023125"/>
    </source>
</evidence>
<accession>A0A523RWJ7</accession>
<dbReference type="InterPro" id="IPR035642">
    <property type="entry name" value="MraZ_N"/>
</dbReference>
<evidence type="ECO:0000256" key="6">
    <source>
        <dbReference type="ARBA" id="ARBA00023163"/>
    </source>
</evidence>
<dbReference type="GO" id="GO:2000143">
    <property type="term" value="P:negative regulation of DNA-templated transcription initiation"/>
    <property type="evidence" value="ECO:0007669"/>
    <property type="project" value="TreeGrafter"/>
</dbReference>
<dbReference type="InterPro" id="IPR038619">
    <property type="entry name" value="MraZ_sf"/>
</dbReference>
<keyword evidence="4 7" id="KW-0805">Transcription regulation</keyword>
<reference evidence="9 10" key="1">
    <citation type="submission" date="2019-03" db="EMBL/GenBank/DDBJ databases">
        <title>Metabolic potential of uncultured bacteria and archaea associated with petroleum seepage in deep-sea sediments.</title>
        <authorList>
            <person name="Dong X."/>
            <person name="Hubert C."/>
        </authorList>
    </citation>
    <scope>NUCLEOTIDE SEQUENCE [LARGE SCALE GENOMIC DNA]</scope>
    <source>
        <strain evidence="9">E44_bin7</strain>
    </source>
</reference>
<dbReference type="PROSITE" id="PS51740">
    <property type="entry name" value="SPOVT_ABRB"/>
    <property type="match status" value="2"/>
</dbReference>
<evidence type="ECO:0000256" key="7">
    <source>
        <dbReference type="HAMAP-Rule" id="MF_01008"/>
    </source>
</evidence>
<evidence type="ECO:0000256" key="4">
    <source>
        <dbReference type="ARBA" id="ARBA00023015"/>
    </source>
</evidence>
<dbReference type="Gene3D" id="3.40.1550.20">
    <property type="entry name" value="Transcriptional regulator MraZ domain"/>
    <property type="match status" value="1"/>
</dbReference>
<dbReference type="NCBIfam" id="TIGR00242">
    <property type="entry name" value="division/cell wall cluster transcriptional repressor MraZ"/>
    <property type="match status" value="1"/>
</dbReference>
<comment type="subcellular location">
    <subcellularLocation>
        <location evidence="7">Cytoplasm</location>
        <location evidence="7">Nucleoid</location>
    </subcellularLocation>
</comment>
<name>A0A523RWJ7_UNCAE</name>
<keyword evidence="6 7" id="KW-0804">Transcription</keyword>
<protein>
    <recommendedName>
        <fullName evidence="1 7">Transcriptional regulator MraZ</fullName>
    </recommendedName>
</protein>
<dbReference type="PANTHER" id="PTHR34701:SF1">
    <property type="entry name" value="TRANSCRIPTIONAL REGULATOR MRAZ"/>
    <property type="match status" value="1"/>
</dbReference>
<dbReference type="InterPro" id="IPR003444">
    <property type="entry name" value="MraZ"/>
</dbReference>
<organism evidence="9 10">
    <name type="scientific">Aerophobetes bacterium</name>
    <dbReference type="NCBI Taxonomy" id="2030807"/>
    <lineage>
        <taxon>Bacteria</taxon>
        <taxon>Candidatus Aerophobota</taxon>
    </lineage>
</organism>
<feature type="domain" description="SpoVT-AbrB" evidence="8">
    <location>
        <begin position="5"/>
        <end position="50"/>
    </location>
</feature>
<dbReference type="InterPro" id="IPR037914">
    <property type="entry name" value="SpoVT-AbrB_sf"/>
</dbReference>
<dbReference type="Proteomes" id="UP000316360">
    <property type="component" value="Unassembled WGS sequence"/>
</dbReference>
<keyword evidence="2 7" id="KW-0963">Cytoplasm</keyword>
<comment type="caution">
    <text evidence="9">The sequence shown here is derived from an EMBL/GenBank/DDBJ whole genome shotgun (WGS) entry which is preliminary data.</text>
</comment>
<evidence type="ECO:0000256" key="1">
    <source>
        <dbReference type="ARBA" id="ARBA00013860"/>
    </source>
</evidence>
<dbReference type="SUPFAM" id="SSF89447">
    <property type="entry name" value="AbrB/MazE/MraZ-like"/>
    <property type="match status" value="1"/>
</dbReference>
<dbReference type="InterPro" id="IPR035644">
    <property type="entry name" value="MraZ_C"/>
</dbReference>
<dbReference type="Pfam" id="PF02381">
    <property type="entry name" value="MraZ"/>
    <property type="match status" value="2"/>
</dbReference>
<evidence type="ECO:0000259" key="8">
    <source>
        <dbReference type="PROSITE" id="PS51740"/>
    </source>
</evidence>
<gene>
    <name evidence="7 9" type="primary">mraZ</name>
    <name evidence="9" type="ORF">E3J84_04360</name>
</gene>
<evidence type="ECO:0000313" key="10">
    <source>
        <dbReference type="Proteomes" id="UP000316360"/>
    </source>
</evidence>
<dbReference type="CDD" id="cd16321">
    <property type="entry name" value="MraZ_C"/>
    <property type="match status" value="1"/>
</dbReference>
<dbReference type="EMBL" id="SOKJ01000243">
    <property type="protein sequence ID" value="TET10145.1"/>
    <property type="molecule type" value="Genomic_DNA"/>
</dbReference>
<dbReference type="GO" id="GO:0005737">
    <property type="term" value="C:cytoplasm"/>
    <property type="evidence" value="ECO:0007669"/>
    <property type="project" value="UniProtKB-UniRule"/>
</dbReference>
<comment type="subunit">
    <text evidence="7">Forms oligomers.</text>
</comment>
<keyword evidence="5 7" id="KW-0238">DNA-binding</keyword>
<dbReference type="HAMAP" id="MF_01008">
    <property type="entry name" value="MraZ"/>
    <property type="match status" value="1"/>
</dbReference>